<evidence type="ECO:0000256" key="4">
    <source>
        <dbReference type="ARBA" id="ARBA00011245"/>
    </source>
</evidence>
<dbReference type="Proteomes" id="UP000669133">
    <property type="component" value="Unassembled WGS sequence"/>
</dbReference>
<comment type="subunit">
    <text evidence="4">Monomer.</text>
</comment>
<accession>A0A8H8DEA5</accession>
<proteinExistence type="inferred from homology"/>
<feature type="region of interest" description="Disordered" evidence="12">
    <location>
        <begin position="115"/>
        <end position="202"/>
    </location>
</feature>
<dbReference type="OrthoDB" id="354769at2759"/>
<dbReference type="PANTHER" id="PTHR14464">
    <property type="entry name" value="EXONUCLEASE V"/>
    <property type="match status" value="1"/>
</dbReference>
<dbReference type="GO" id="GO:0051539">
    <property type="term" value="F:4 iron, 4 sulfur cluster binding"/>
    <property type="evidence" value="ECO:0007669"/>
    <property type="project" value="UniProtKB-KW"/>
</dbReference>
<evidence type="ECO:0000256" key="12">
    <source>
        <dbReference type="SAM" id="MobiDB-lite"/>
    </source>
</evidence>
<feature type="compositionally biased region" description="Basic and acidic residues" evidence="12">
    <location>
        <begin position="139"/>
        <end position="155"/>
    </location>
</feature>
<evidence type="ECO:0000256" key="11">
    <source>
        <dbReference type="ARBA" id="ARBA00030412"/>
    </source>
</evidence>
<dbReference type="GeneID" id="93648700"/>
<evidence type="ECO:0000256" key="9">
    <source>
        <dbReference type="ARBA" id="ARBA00023004"/>
    </source>
</evidence>
<feature type="compositionally biased region" description="Basic residues" evidence="12">
    <location>
        <begin position="121"/>
        <end position="138"/>
    </location>
</feature>
<evidence type="ECO:0000256" key="10">
    <source>
        <dbReference type="ARBA" id="ARBA00023014"/>
    </source>
</evidence>
<organism evidence="13 14">
    <name type="scientific">Candida metapsilosis</name>
    <dbReference type="NCBI Taxonomy" id="273372"/>
    <lineage>
        <taxon>Eukaryota</taxon>
        <taxon>Fungi</taxon>
        <taxon>Dikarya</taxon>
        <taxon>Ascomycota</taxon>
        <taxon>Saccharomycotina</taxon>
        <taxon>Pichiomycetes</taxon>
        <taxon>Debaryomycetaceae</taxon>
        <taxon>Candida/Lodderomyces clade</taxon>
        <taxon>Candida</taxon>
    </lineage>
</organism>
<keyword evidence="10" id="KW-0411">Iron-sulfur</keyword>
<keyword evidence="6" id="KW-0004">4Fe-4S</keyword>
<dbReference type="InterPro" id="IPR019190">
    <property type="entry name" value="EXOV"/>
</dbReference>
<dbReference type="GO" id="GO:0005634">
    <property type="term" value="C:nucleus"/>
    <property type="evidence" value="ECO:0007669"/>
    <property type="project" value="TreeGrafter"/>
</dbReference>
<name>A0A8H8DEA5_9ASCO</name>
<evidence type="ECO:0000313" key="14">
    <source>
        <dbReference type="Proteomes" id="UP000669133"/>
    </source>
</evidence>
<dbReference type="GO" id="GO:0045145">
    <property type="term" value="F:single-stranded DNA 5'-3' DNA exonuclease activity"/>
    <property type="evidence" value="ECO:0007669"/>
    <property type="project" value="InterPro"/>
</dbReference>
<protein>
    <recommendedName>
        <fullName evidence="5">Exonuclease V, mitochondrial</fullName>
    </recommendedName>
    <alternativeName>
        <fullName evidence="11">Defects in morphology protein 1</fullName>
    </alternativeName>
</protein>
<comment type="caution">
    <text evidence="13">The sequence shown here is derived from an EMBL/GenBank/DDBJ whole genome shotgun (WGS) entry which is preliminary data.</text>
</comment>
<dbReference type="GO" id="GO:0005739">
    <property type="term" value="C:mitochondrion"/>
    <property type="evidence" value="ECO:0007669"/>
    <property type="project" value="TreeGrafter"/>
</dbReference>
<evidence type="ECO:0000256" key="5">
    <source>
        <dbReference type="ARBA" id="ARBA00013561"/>
    </source>
</evidence>
<dbReference type="RefSeq" id="XP_067550097.1">
    <property type="nucleotide sequence ID" value="XM_067695103.1"/>
</dbReference>
<reference evidence="13 14" key="1">
    <citation type="submission" date="2020-12" db="EMBL/GenBank/DDBJ databases">
        <title>Effect of drift, selection, and recombination on the evolution of hybrid genomes in Candida yeast pathogens.</title>
        <authorList>
            <person name="Mixao V."/>
            <person name="Ksiezopolska E."/>
            <person name="Saus E."/>
            <person name="Boekhout T."/>
            <person name="Gacser A."/>
            <person name="Gabaldon T."/>
        </authorList>
    </citation>
    <scope>NUCLEOTIDE SEQUENCE [LARGE SCALE GENOMIC DNA]</scope>
    <source>
        <strain evidence="13 14">BP57</strain>
    </source>
</reference>
<keyword evidence="7" id="KW-0540">Nuclease</keyword>
<evidence type="ECO:0000256" key="2">
    <source>
        <dbReference type="ARBA" id="ARBA00001966"/>
    </source>
</evidence>
<evidence type="ECO:0000256" key="3">
    <source>
        <dbReference type="ARBA" id="ARBA00009797"/>
    </source>
</evidence>
<dbReference type="EMBL" id="JAEOAQ010000001">
    <property type="protein sequence ID" value="KAG5420981.1"/>
    <property type="molecule type" value="Genomic_DNA"/>
</dbReference>
<evidence type="ECO:0000313" key="13">
    <source>
        <dbReference type="EMBL" id="KAG5420981.1"/>
    </source>
</evidence>
<dbReference type="AlphaFoldDB" id="A0A8H8DEA5"/>
<evidence type="ECO:0000256" key="7">
    <source>
        <dbReference type="ARBA" id="ARBA00022722"/>
    </source>
</evidence>
<keyword evidence="14" id="KW-1185">Reference proteome</keyword>
<comment type="cofactor">
    <cofactor evidence="1">
        <name>Mg(2+)</name>
        <dbReference type="ChEBI" id="CHEBI:18420"/>
    </cofactor>
</comment>
<sequence>MAAAAKMQVEVEGVDDALEKLDLEKLSLEDTVDGTEINPGKSGDESLQVGAELVGDTRVLHRRGSDNNDDMFRIEKHGSKSQQEIRQFEANLNDKEKEDYVKIITRDVVQVSTAKASATKSKAKTTKTKFTSKAKSTSKAKEKLEKTKTTKKSKDQQTAFIRNGDKTRYGLASPPASSHQLEAKESPQPEQEGQCEISPEDEPLFRDNMLLRNLYDTWGLPYSQNLPLVSPLPSSETPLKTYIESNLDPSTKKAVRKIAATKLLVNDWCQLRNAYTVHAGSPRTPPTPAMMRGTLHHAYLEEETHPSAHIERMLDFVSRKAQALQRELKAKAVAAGKDKSMGDENVEDSQRALQLVNEMSTLSREESLANDWANKSIARMFALLTNSKAREIPIHSYMDMNQDRILEPPFDEVDAMNRSILISAIVDLFKFGNPKDPNDLTFVTELRNTLDFECDRDHLGAKPMIDLTKFIAETKRILSGYNCENLSLIISDVKTRGQNSLPNQKSQMDGAKDQTMFYRKFFEILTKDVEFTYNGLITNAKFRYLDIDKPLSPIIVLQMLRLNPDLFYNDFVKLSNGEPIGMELFDEDVKEIKLRKSIEKLNLNTSIKGEEEQQQQQQQQKLYHNSYEFRFDLLFQNPSEFSLICPSNESYLKELDEVGIQEAKDSNTSTPFPYSHYLKPLLKTWKTPPTLRYLAARSSQFFNLFNNFINDSTTVEYHNYKNKQVFEIRHYKHSQQQLDFAVKEACNFWLGRTLPKLPDSKEKCTYCDFRAKCPFALGEADELSNKRKLVGARLRQFLNQPAYSVISW</sequence>
<evidence type="ECO:0000256" key="6">
    <source>
        <dbReference type="ARBA" id="ARBA00022485"/>
    </source>
</evidence>
<evidence type="ECO:0000256" key="8">
    <source>
        <dbReference type="ARBA" id="ARBA00022839"/>
    </source>
</evidence>
<evidence type="ECO:0000256" key="1">
    <source>
        <dbReference type="ARBA" id="ARBA00001946"/>
    </source>
</evidence>
<keyword evidence="9" id="KW-0408">Iron</keyword>
<dbReference type="PANTHER" id="PTHR14464:SF4">
    <property type="entry name" value="EXONUCLEASE V"/>
    <property type="match status" value="1"/>
</dbReference>
<dbReference type="Pfam" id="PF09810">
    <property type="entry name" value="Exo5"/>
    <property type="match status" value="1"/>
</dbReference>
<keyword evidence="8" id="KW-0378">Hydrolase</keyword>
<comment type="cofactor">
    <cofactor evidence="2">
        <name>[4Fe-4S] cluster</name>
        <dbReference type="ChEBI" id="CHEBI:49883"/>
    </cofactor>
</comment>
<dbReference type="GO" id="GO:0036297">
    <property type="term" value="P:interstrand cross-link repair"/>
    <property type="evidence" value="ECO:0007669"/>
    <property type="project" value="TreeGrafter"/>
</dbReference>
<keyword evidence="6" id="KW-0479">Metal-binding</keyword>
<gene>
    <name evidence="13" type="ORF">I9W82_000071</name>
</gene>
<keyword evidence="8" id="KW-0269">Exonuclease</keyword>
<comment type="similarity">
    <text evidence="3">Belongs to the EXO5 family.</text>
</comment>